<evidence type="ECO:0000313" key="2">
    <source>
        <dbReference type="Proteomes" id="UP001185728"/>
    </source>
</evidence>
<feature type="non-terminal residue" evidence="1">
    <location>
        <position position="1"/>
    </location>
</feature>
<dbReference type="Proteomes" id="UP001185728">
    <property type="component" value="Unassembled WGS sequence"/>
</dbReference>
<evidence type="ECO:0000313" key="1">
    <source>
        <dbReference type="EMBL" id="MDV7178278.1"/>
    </source>
</evidence>
<sequence length="53" mass="5291">SAGIELTVPPVNLCTDNGAMVAALGARLVRDGVAPSDAWFGADPGQPVEVVSV</sequence>
<comment type="caution">
    <text evidence="1">The sequence shown here is derived from an EMBL/GenBank/DDBJ whole genome shotgun (WGS) entry which is preliminary data.</text>
</comment>
<organism evidence="1 2">
    <name type="scientific">Micrococcus yunnanensis</name>
    <dbReference type="NCBI Taxonomy" id="566027"/>
    <lineage>
        <taxon>Bacteria</taxon>
        <taxon>Bacillati</taxon>
        <taxon>Actinomycetota</taxon>
        <taxon>Actinomycetes</taxon>
        <taxon>Micrococcales</taxon>
        <taxon>Micrococcaceae</taxon>
        <taxon>Micrococcus</taxon>
    </lineage>
</organism>
<reference evidence="1" key="1">
    <citation type="submission" date="2023-10" db="EMBL/GenBank/DDBJ databases">
        <title>Development of a sustainable strategy for remediation of hydrocarbon-contaminated territories based on the waste exchange concept.</title>
        <authorList>
            <person name="Krivoruchko A."/>
        </authorList>
    </citation>
    <scope>NUCLEOTIDE SEQUENCE</scope>
    <source>
        <strain evidence="1">IEGM 1325</strain>
    </source>
</reference>
<accession>A0AAP5T9A4</accession>
<dbReference type="AlphaFoldDB" id="A0AAP5T9A4"/>
<protein>
    <submittedName>
        <fullName evidence="1">tRNA (Adenosine(37)-N6)-threonylcarbamoyltransferase complex transferase subunit TsaD</fullName>
    </submittedName>
</protein>
<proteinExistence type="predicted"/>
<dbReference type="Gene3D" id="3.30.420.40">
    <property type="match status" value="1"/>
</dbReference>
<dbReference type="EMBL" id="JAWLUK010000042">
    <property type="protein sequence ID" value="MDV7178278.1"/>
    <property type="molecule type" value="Genomic_DNA"/>
</dbReference>
<gene>
    <name evidence="1" type="ORF">R4064_11715</name>
</gene>
<name>A0AAP5T9A4_9MICC</name>